<protein>
    <submittedName>
        <fullName evidence="1">Uncharacterized protein</fullName>
    </submittedName>
</protein>
<comment type="caution">
    <text evidence="1">The sequence shown here is derived from an EMBL/GenBank/DDBJ whole genome shotgun (WGS) entry which is preliminary data.</text>
</comment>
<sequence>MDTVIYLILFFVVIALLLFGAYETLPKIHKLNKTINQKTLDSFGGDKKQIDAFKSGEKKLNVVTGQYVILAIVATAFVLSIIFPEMANNYLIIVLFVLEAIYIFLGLKLPSLEKKHGEFTGDVLKKRLQAIRLTFFAFIGFFVAVDVLILIIELLFSQNIRLL</sequence>
<dbReference type="AlphaFoldDB" id="A0A0C3AFL9"/>
<organism evidence="1 2">
    <name type="scientific">Apilactobacillus kunkeei</name>
    <dbReference type="NCBI Taxonomy" id="148814"/>
    <lineage>
        <taxon>Bacteria</taxon>
        <taxon>Bacillati</taxon>
        <taxon>Bacillota</taxon>
        <taxon>Bacilli</taxon>
        <taxon>Lactobacillales</taxon>
        <taxon>Lactobacillaceae</taxon>
        <taxon>Apilactobacillus</taxon>
    </lineage>
</organism>
<evidence type="ECO:0000313" key="2">
    <source>
        <dbReference type="Proteomes" id="UP000186588"/>
    </source>
</evidence>
<dbReference type="Proteomes" id="UP000186588">
    <property type="component" value="Unassembled WGS sequence"/>
</dbReference>
<dbReference type="RefSeq" id="WP_041153036.1">
    <property type="nucleotide sequence ID" value="NZ_BDDX01000013.1"/>
</dbReference>
<evidence type="ECO:0000313" key="1">
    <source>
        <dbReference type="EMBL" id="GAT91050.1"/>
    </source>
</evidence>
<proteinExistence type="predicted"/>
<dbReference type="PATRIC" id="fig|148814.19.peg.1164"/>
<name>A0A0C3AFL9_9LACO</name>
<accession>A0A0C3AFL9</accession>
<dbReference type="EMBL" id="BDDX01000013">
    <property type="protein sequence ID" value="GAT91050.1"/>
    <property type="molecule type" value="Genomic_DNA"/>
</dbReference>
<gene>
    <name evidence="1" type="ORF">FF306_01170</name>
</gene>
<reference evidence="1 2" key="1">
    <citation type="journal article" date="2016" name="Syst. Appl. Microbiol.">
        <title>Genomic characterization of a fructophilic bee symbiont Lactobacillus kunkeei reveals its niche-specific adaptation.</title>
        <authorList>
            <person name="Maeno S."/>
            <person name="Tanizawa Y."/>
            <person name="Kanesaki Y."/>
            <person name="Kubota E."/>
            <person name="Kumar H."/>
            <person name="Dicks L."/>
            <person name="Salminen S."/>
            <person name="Nakagawa J."/>
            <person name="Arita M."/>
            <person name="Endo A."/>
        </authorList>
    </citation>
    <scope>NUCLEOTIDE SEQUENCE [LARGE SCALE GENOMIC DNA]</scope>
    <source>
        <strain evidence="1 2">FF30-6</strain>
    </source>
</reference>